<dbReference type="Proteomes" id="UP000728032">
    <property type="component" value="Unassembled WGS sequence"/>
</dbReference>
<sequence length="377" mass="41607">MLRIVTLYTFILICNSQSLSNGVNEVANSFVDLSSALHALLNKVPVNRKYDYCFGNYTNGFNGFINHMTGLLPMSPNQMDVKFLLFTCNNRDNSQNLTYLSQPNEWTAAGFNISARTKFIVHGWLEKYPGGIQSDWYNWMEQMKNVILNNSCANVVAIDWYKPASTSYLIQSVSNTKIVGQMIGCVINRLSANLGVDPQDIHLIGHSLGSHVVGFAGKHVTNPNVGHITATDPAGPGFIGQPPHNRLAVGDASFVSVIHTNGIPINGLPVIQGQGYSEALGNIDAYVNGDVKKKILCNHIRSNYYAITDQSDPQSTGCQPIAYKCDSYDNFLRGLCADGSDSLPMELDLNYWDNKSNWDTTDTNNKYYINTGNVLEP</sequence>
<dbReference type="GO" id="GO:0016042">
    <property type="term" value="P:lipid catabolic process"/>
    <property type="evidence" value="ECO:0007669"/>
    <property type="project" value="TreeGrafter"/>
</dbReference>
<evidence type="ECO:0000256" key="1">
    <source>
        <dbReference type="ARBA" id="ARBA00004613"/>
    </source>
</evidence>
<feature type="chain" id="PRO_5035680944" description="Lipase domain-containing protein" evidence="5">
    <location>
        <begin position="17"/>
        <end position="377"/>
    </location>
</feature>
<protein>
    <recommendedName>
        <fullName evidence="6">Lipase domain-containing protein</fullName>
    </recommendedName>
</protein>
<feature type="non-terminal residue" evidence="7">
    <location>
        <position position="377"/>
    </location>
</feature>
<dbReference type="InterPro" id="IPR029058">
    <property type="entry name" value="AB_hydrolase_fold"/>
</dbReference>
<reference evidence="7" key="1">
    <citation type="submission" date="2020-11" db="EMBL/GenBank/DDBJ databases">
        <authorList>
            <person name="Tran Van P."/>
        </authorList>
    </citation>
    <scope>NUCLEOTIDE SEQUENCE</scope>
</reference>
<keyword evidence="3" id="KW-0964">Secreted</keyword>
<keyword evidence="8" id="KW-1185">Reference proteome</keyword>
<evidence type="ECO:0000256" key="5">
    <source>
        <dbReference type="SAM" id="SignalP"/>
    </source>
</evidence>
<dbReference type="GO" id="GO:0016298">
    <property type="term" value="F:lipase activity"/>
    <property type="evidence" value="ECO:0007669"/>
    <property type="project" value="InterPro"/>
</dbReference>
<keyword evidence="5" id="KW-0732">Signal</keyword>
<evidence type="ECO:0000313" key="8">
    <source>
        <dbReference type="Proteomes" id="UP000728032"/>
    </source>
</evidence>
<dbReference type="AlphaFoldDB" id="A0A7R9QQB3"/>
<dbReference type="GO" id="GO:0017171">
    <property type="term" value="F:serine hydrolase activity"/>
    <property type="evidence" value="ECO:0007669"/>
    <property type="project" value="TreeGrafter"/>
</dbReference>
<accession>A0A7R9QQB3</accession>
<dbReference type="OrthoDB" id="199913at2759"/>
<evidence type="ECO:0000313" key="7">
    <source>
        <dbReference type="EMBL" id="CAD7653229.1"/>
    </source>
</evidence>
<proteinExistence type="inferred from homology"/>
<gene>
    <name evidence="7" type="ORF">ONB1V03_LOCUS9886</name>
</gene>
<evidence type="ECO:0000256" key="2">
    <source>
        <dbReference type="ARBA" id="ARBA00010701"/>
    </source>
</evidence>
<dbReference type="PANTHER" id="PTHR11610:SF173">
    <property type="entry name" value="LIPASE DOMAIN-CONTAINING PROTEIN-RELATED"/>
    <property type="match status" value="1"/>
</dbReference>
<dbReference type="GO" id="GO:0005615">
    <property type="term" value="C:extracellular space"/>
    <property type="evidence" value="ECO:0007669"/>
    <property type="project" value="TreeGrafter"/>
</dbReference>
<dbReference type="PANTHER" id="PTHR11610">
    <property type="entry name" value="LIPASE"/>
    <property type="match status" value="1"/>
</dbReference>
<dbReference type="Gene3D" id="3.40.50.1820">
    <property type="entry name" value="alpha/beta hydrolase"/>
    <property type="match status" value="1"/>
</dbReference>
<dbReference type="InterPro" id="IPR000734">
    <property type="entry name" value="TAG_lipase"/>
</dbReference>
<evidence type="ECO:0000256" key="4">
    <source>
        <dbReference type="RuleBase" id="RU004262"/>
    </source>
</evidence>
<evidence type="ECO:0000259" key="6">
    <source>
        <dbReference type="Pfam" id="PF00151"/>
    </source>
</evidence>
<comment type="subcellular location">
    <subcellularLocation>
        <location evidence="1">Secreted</location>
    </subcellularLocation>
</comment>
<dbReference type="PRINTS" id="PR00821">
    <property type="entry name" value="TAGLIPASE"/>
</dbReference>
<name>A0A7R9QQB3_9ACAR</name>
<dbReference type="EMBL" id="OC921239">
    <property type="protein sequence ID" value="CAD7653229.1"/>
    <property type="molecule type" value="Genomic_DNA"/>
</dbReference>
<dbReference type="Pfam" id="PF00151">
    <property type="entry name" value="Lipase"/>
    <property type="match status" value="1"/>
</dbReference>
<organism evidence="7">
    <name type="scientific">Oppiella nova</name>
    <dbReference type="NCBI Taxonomy" id="334625"/>
    <lineage>
        <taxon>Eukaryota</taxon>
        <taxon>Metazoa</taxon>
        <taxon>Ecdysozoa</taxon>
        <taxon>Arthropoda</taxon>
        <taxon>Chelicerata</taxon>
        <taxon>Arachnida</taxon>
        <taxon>Acari</taxon>
        <taxon>Acariformes</taxon>
        <taxon>Sarcoptiformes</taxon>
        <taxon>Oribatida</taxon>
        <taxon>Brachypylina</taxon>
        <taxon>Oppioidea</taxon>
        <taxon>Oppiidae</taxon>
        <taxon>Oppiella</taxon>
    </lineage>
</organism>
<dbReference type="InterPro" id="IPR013818">
    <property type="entry name" value="Lipase"/>
</dbReference>
<feature type="domain" description="Lipase" evidence="6">
    <location>
        <begin position="66"/>
        <end position="373"/>
    </location>
</feature>
<evidence type="ECO:0000256" key="3">
    <source>
        <dbReference type="ARBA" id="ARBA00022525"/>
    </source>
</evidence>
<comment type="similarity">
    <text evidence="2 4">Belongs to the AB hydrolase superfamily. Lipase family.</text>
</comment>
<dbReference type="EMBL" id="CAJPVJ010006414">
    <property type="protein sequence ID" value="CAG2170416.1"/>
    <property type="molecule type" value="Genomic_DNA"/>
</dbReference>
<dbReference type="SUPFAM" id="SSF53474">
    <property type="entry name" value="alpha/beta-Hydrolases"/>
    <property type="match status" value="1"/>
</dbReference>
<feature type="signal peptide" evidence="5">
    <location>
        <begin position="1"/>
        <end position="16"/>
    </location>
</feature>